<dbReference type="GO" id="GO:0005829">
    <property type="term" value="C:cytosol"/>
    <property type="evidence" value="ECO:0007669"/>
    <property type="project" value="TreeGrafter"/>
</dbReference>
<dbReference type="GO" id="GO:0031267">
    <property type="term" value="F:small GTPase binding"/>
    <property type="evidence" value="ECO:0007669"/>
    <property type="project" value="TreeGrafter"/>
</dbReference>
<reference evidence="5 6" key="1">
    <citation type="submission" date="2020-04" db="EMBL/GenBank/DDBJ databases">
        <title>Perkinsus olseni comparative genomics.</title>
        <authorList>
            <person name="Bogema D.R."/>
        </authorList>
    </citation>
    <scope>NUCLEOTIDE SEQUENCE [LARGE SCALE GENOMIC DNA]</scope>
    <source>
        <strain evidence="5">ATCC PRA-205</strain>
    </source>
</reference>
<proteinExistence type="predicted"/>
<dbReference type="GO" id="GO:0048471">
    <property type="term" value="C:perinuclear region of cytoplasm"/>
    <property type="evidence" value="ECO:0007669"/>
    <property type="project" value="TreeGrafter"/>
</dbReference>
<comment type="caution">
    <text evidence="5">The sequence shown here is derived from an EMBL/GenBank/DDBJ whole genome shotgun (WGS) entry which is preliminary data.</text>
</comment>
<feature type="compositionally biased region" description="Polar residues" evidence="4">
    <location>
        <begin position="438"/>
        <end position="449"/>
    </location>
</feature>
<feature type="compositionally biased region" description="Polar residues" evidence="4">
    <location>
        <begin position="345"/>
        <end position="355"/>
    </location>
</feature>
<evidence type="ECO:0000313" key="6">
    <source>
        <dbReference type="Proteomes" id="UP000574390"/>
    </source>
</evidence>
<dbReference type="GO" id="GO:0005096">
    <property type="term" value="F:GTPase activator activity"/>
    <property type="evidence" value="ECO:0007669"/>
    <property type="project" value="UniProtKB-KW"/>
</dbReference>
<protein>
    <submittedName>
        <fullName evidence="5">NLR, CARD domain-containing protein 3</fullName>
    </submittedName>
</protein>
<dbReference type="PANTHER" id="PTHR24113">
    <property type="entry name" value="RAN GTPASE-ACTIVATING PROTEIN 1"/>
    <property type="match status" value="1"/>
</dbReference>
<sequence>MRKKLRKKDTLHKEAHVDPDEEAARLVDDRIMKIHEAIYRGHDTRASTLDKRRTIGQNLFKPKAIAAMACNVIEHSTEKRYSTSSEGSQFDGDDAAQQQRAEEANSDSTTVEDPFRLHYKLRNTGWLVRFMHSLSLGEEGTLREKELAKISELRAKYLRAEFVANDEAKLSLIILRSKVFQYLIDLEHRIRLRRPSFIQLSVKGARDSIGFIRREVPGLKGSTLDLSSTDTQMADATQEPNYDNYWQMYRVSEQTKYMTRRGDLQGRSFHNLDENGGETAPAGDGLHNTSGPSPPESSPQGHAGPAEGPESAAVTLPKLTSSDEKVQPRNKVLSKLSRRNWPSEAITSQPPTMQQQDRRIDTARSTQSREKMLSSQGGFDDTLGLSKSRMMHVCEDHLSGDGREIENMPLGVRRKLKAKGLLGSQMMSALEDFRSRPTTYGSVETNSSRLPGITQRKTGRPLIPSEGPEKPLARSRTAEVLETPFPGLVVSRWREFSEEAPRINYELEKTVKQQFKYPGCLAFFEAVRSRRLPPTPLPVLAAPLGVNDLVLSHKGLSDRELEAIVTGAVEVIQPAELTPPSAAVQIRSQPLKRLFLNGNSITDRGFLFLLDRLEEAEWLDLVEFIDLSDNIALGTDTVRSFGRLLQDDLVPKLVVLKLSGINITDYAYTILLEGLDNEIIEELDLSYTALGRWSNQGPICVGDMILRLQHLKVLDISGNHLNHMALDHIGFALAEVDVVTSLSCANNSGLLSHSLGTHFARSGYLGKAGLVALEECVGRKALDNCFPCMNILCTYLGSIASVEYVDLRNSQLNYQSAFVLADSLCIHPSIHTVLVSNNPLGADGIRALLRLMYLNPYPPDRKMYFVDVDRCEFSAVDDTPKGDGGNGDDSLDGGANYNFLDPTGSYRLHMENPYNRAVARQCLRRWQIIEDSVSFPDTFYEIRHDGASLTSFELDEENVWQLPNAGMLTYTAVYRQKSPEAAVDPDTLNDDPTRTIRKRLSDDLFQRLMRCYTHCGQDSSRRPIIEALSKDFALEAEQVSILFNATVTSELKVFLLETFLDKILDPAHALSLLDYLAKITIFTQEASLPLGIAMPGKKKVSDKRLVRPVDMKLYFIFSGSNPTGHYKLDLKTADHYMVAEHLLCTNRWDVEWCKAKGRPDVSQYGNYQCFRNEHMDGIPFKYGQDWSLPSSGTLEFDYISPHRAPKTAVAITADAWLRVTQSIQDALSEGRLSPEVIMMCLRRVSHHFYVKCAQVDNLLALFPISNHHVQLRRDIFIMLYNRIVDYVNIREHFCRPRLGLPAQFGPTCVSLLERRLGMLNLLNPLRADNSVFKCHFGTHEGRVLAQIVLRLKRAEDSRFINSRIGTSPDVTLPLEPPQDWYRCVPFEGFWEVTYVCDDSNAKMNVRKEIAVAYCAYEF</sequence>
<gene>
    <name evidence="5" type="primary">NLRC3</name>
    <name evidence="5" type="ORF">FOZ62_000147</name>
</gene>
<feature type="compositionally biased region" description="Basic and acidic residues" evidence="4">
    <location>
        <begin position="356"/>
        <end position="372"/>
    </location>
</feature>
<dbReference type="EMBL" id="JABANM010037084">
    <property type="protein sequence ID" value="KAF4685169.1"/>
    <property type="molecule type" value="Genomic_DNA"/>
</dbReference>
<evidence type="ECO:0000256" key="1">
    <source>
        <dbReference type="ARBA" id="ARBA00022468"/>
    </source>
</evidence>
<keyword evidence="2" id="KW-0433">Leucine-rich repeat</keyword>
<name>A0A7J6NMP6_PEROL</name>
<dbReference type="Gene3D" id="3.80.10.10">
    <property type="entry name" value="Ribonuclease Inhibitor"/>
    <property type="match status" value="2"/>
</dbReference>
<dbReference type="GO" id="GO:0005634">
    <property type="term" value="C:nucleus"/>
    <property type="evidence" value="ECO:0007669"/>
    <property type="project" value="TreeGrafter"/>
</dbReference>
<evidence type="ECO:0000313" key="5">
    <source>
        <dbReference type="EMBL" id="KAF4685169.1"/>
    </source>
</evidence>
<dbReference type="SUPFAM" id="SSF52047">
    <property type="entry name" value="RNI-like"/>
    <property type="match status" value="1"/>
</dbReference>
<feature type="region of interest" description="Disordered" evidence="4">
    <location>
        <begin position="80"/>
        <end position="109"/>
    </location>
</feature>
<feature type="region of interest" description="Disordered" evidence="4">
    <location>
        <begin position="266"/>
        <end position="384"/>
    </location>
</feature>
<evidence type="ECO:0000256" key="4">
    <source>
        <dbReference type="SAM" id="MobiDB-lite"/>
    </source>
</evidence>
<feature type="region of interest" description="Disordered" evidence="4">
    <location>
        <begin position="438"/>
        <end position="472"/>
    </location>
</feature>
<evidence type="ECO:0000256" key="3">
    <source>
        <dbReference type="ARBA" id="ARBA00022737"/>
    </source>
</evidence>
<dbReference type="InterPro" id="IPR032675">
    <property type="entry name" value="LRR_dom_sf"/>
</dbReference>
<dbReference type="InterPro" id="IPR027038">
    <property type="entry name" value="RanGap"/>
</dbReference>
<keyword evidence="3" id="KW-0677">Repeat</keyword>
<organism evidence="5 6">
    <name type="scientific">Perkinsus olseni</name>
    <name type="common">Perkinsus atlanticus</name>
    <dbReference type="NCBI Taxonomy" id="32597"/>
    <lineage>
        <taxon>Eukaryota</taxon>
        <taxon>Sar</taxon>
        <taxon>Alveolata</taxon>
        <taxon>Perkinsozoa</taxon>
        <taxon>Perkinsea</taxon>
        <taxon>Perkinsida</taxon>
        <taxon>Perkinsidae</taxon>
        <taxon>Perkinsus</taxon>
    </lineage>
</organism>
<keyword evidence="1" id="KW-0343">GTPase activation</keyword>
<dbReference type="Proteomes" id="UP000574390">
    <property type="component" value="Unassembled WGS sequence"/>
</dbReference>
<dbReference type="GO" id="GO:0006913">
    <property type="term" value="P:nucleocytoplasmic transport"/>
    <property type="evidence" value="ECO:0007669"/>
    <property type="project" value="TreeGrafter"/>
</dbReference>
<dbReference type="PANTHER" id="PTHR24113:SF12">
    <property type="entry name" value="RAN GTPASE-ACTIVATING PROTEIN 1"/>
    <property type="match status" value="1"/>
</dbReference>
<evidence type="ECO:0000256" key="2">
    <source>
        <dbReference type="ARBA" id="ARBA00022614"/>
    </source>
</evidence>
<accession>A0A7J6NMP6</accession>